<evidence type="ECO:0000313" key="2">
    <source>
        <dbReference type="Proteomes" id="UP000831460"/>
    </source>
</evidence>
<accession>A0ABY4BRN2</accession>
<evidence type="ECO:0000313" key="1">
    <source>
        <dbReference type="EMBL" id="UOE41854.1"/>
    </source>
</evidence>
<reference evidence="1 2" key="1">
    <citation type="submission" date="2022-03" db="EMBL/GenBank/DDBJ databases">
        <title>Chryseobacterium sp. isolated from particulate matters in swine house.</title>
        <authorList>
            <person name="Won M."/>
            <person name="Kim S.-J."/>
            <person name="Kwon S.-W."/>
        </authorList>
    </citation>
    <scope>NUCLEOTIDE SEQUENCE [LARGE SCALE GENOMIC DNA]</scope>
    <source>
        <strain evidence="1 2">SC2-2</strain>
    </source>
</reference>
<gene>
    <name evidence="1" type="ORF">MTP09_04250</name>
</gene>
<keyword evidence="2" id="KW-1185">Reference proteome</keyword>
<dbReference type="RefSeq" id="WP_243550765.1">
    <property type="nucleotide sequence ID" value="NZ_CP094532.1"/>
</dbReference>
<organism evidence="1 2">
    <name type="scientific">Chryseobacterium suipulveris</name>
    <dbReference type="NCBI Taxonomy" id="2929800"/>
    <lineage>
        <taxon>Bacteria</taxon>
        <taxon>Pseudomonadati</taxon>
        <taxon>Bacteroidota</taxon>
        <taxon>Flavobacteriia</taxon>
        <taxon>Flavobacteriales</taxon>
        <taxon>Weeksellaceae</taxon>
        <taxon>Chryseobacterium group</taxon>
        <taxon>Chryseobacterium</taxon>
    </lineage>
</organism>
<sequence>MKKSSILLFFILGSMFFPQKTKKIGKTWDIQKVHYQGVFYEYFDGADEDLYSSKNTVYFAPVQIQSELREFFANISSGNKSADETESVEDVVILSPDQHFQWFENSFITFFQLPRVPQTLYYELSRNASDQYQLVATDITTGNQIYYELRDIGSRKTRSKRKSNTGVLTVGELTGAKIVDGKNTKKAKPVFKSIKEENEAVENLLNHLPKRAEILNDKRQNQSVQRAN</sequence>
<dbReference type="Proteomes" id="UP000831460">
    <property type="component" value="Chromosome"/>
</dbReference>
<proteinExistence type="predicted"/>
<dbReference type="EMBL" id="CP094532">
    <property type="protein sequence ID" value="UOE41854.1"/>
    <property type="molecule type" value="Genomic_DNA"/>
</dbReference>
<protein>
    <submittedName>
        <fullName evidence="1">Uncharacterized protein</fullName>
    </submittedName>
</protein>
<name>A0ABY4BRN2_9FLAO</name>